<organism evidence="21 22">
    <name type="scientific">Spodoptera exigua</name>
    <name type="common">Beet armyworm</name>
    <name type="synonym">Noctua fulgens</name>
    <dbReference type="NCBI Taxonomy" id="7107"/>
    <lineage>
        <taxon>Eukaryota</taxon>
        <taxon>Metazoa</taxon>
        <taxon>Ecdysozoa</taxon>
        <taxon>Arthropoda</taxon>
        <taxon>Hexapoda</taxon>
        <taxon>Insecta</taxon>
        <taxon>Pterygota</taxon>
        <taxon>Neoptera</taxon>
        <taxon>Endopterygota</taxon>
        <taxon>Lepidoptera</taxon>
        <taxon>Glossata</taxon>
        <taxon>Ditrysia</taxon>
        <taxon>Noctuoidea</taxon>
        <taxon>Noctuidae</taxon>
        <taxon>Amphipyrinae</taxon>
        <taxon>Spodoptera</taxon>
    </lineage>
</organism>
<comment type="function">
    <text evidence="15">Component of the EKC/KEOPS complex that is required for the formation of a threonylcarbamoyl group on adenosine at position 37 (t(6)A37) in tRNAs that read codons beginning with adenine. The complex is probably involved in the transfer of the threonylcarbamoyl moiety of threonylcarbamoyl-AMP (TC-AMP) to the N6 group of A37. TP53RK has ATPase activity in the context of the EKC/KEOPS complex and likely plays a supporting role to the catalytic subunit OSGEP. Atypical protein kinase that phosphorylates 'Ser-15' of p53/TP53 protein and may therefore participate in its activation.</text>
</comment>
<evidence type="ECO:0000256" key="11">
    <source>
        <dbReference type="ARBA" id="ARBA00022840"/>
    </source>
</evidence>
<dbReference type="GO" id="GO:0005634">
    <property type="term" value="C:nucleus"/>
    <property type="evidence" value="ECO:0007669"/>
    <property type="project" value="UniProtKB-SubCell"/>
</dbReference>
<evidence type="ECO:0000256" key="13">
    <source>
        <dbReference type="ARBA" id="ARBA00047899"/>
    </source>
</evidence>
<comment type="catalytic activity">
    <reaction evidence="13">
        <text>L-threonyl-[protein] + ATP = O-phospho-L-threonyl-[protein] + ADP + H(+)</text>
        <dbReference type="Rhea" id="RHEA:46608"/>
        <dbReference type="Rhea" id="RHEA-COMP:11060"/>
        <dbReference type="Rhea" id="RHEA-COMP:11605"/>
        <dbReference type="ChEBI" id="CHEBI:15378"/>
        <dbReference type="ChEBI" id="CHEBI:30013"/>
        <dbReference type="ChEBI" id="CHEBI:30616"/>
        <dbReference type="ChEBI" id="CHEBI:61977"/>
        <dbReference type="ChEBI" id="CHEBI:456216"/>
        <dbReference type="EC" id="2.7.11.1"/>
    </reaction>
</comment>
<dbReference type="InterPro" id="IPR011009">
    <property type="entry name" value="Kinase-like_dom_sf"/>
</dbReference>
<gene>
    <name evidence="21" type="ORF">HW555_003309</name>
</gene>
<dbReference type="GO" id="GO:0005524">
    <property type="term" value="F:ATP binding"/>
    <property type="evidence" value="ECO:0007669"/>
    <property type="project" value="UniProtKB-KW"/>
</dbReference>
<comment type="catalytic activity">
    <reaction evidence="14">
        <text>L-seryl-[protein] + ATP = O-phospho-L-seryl-[protein] + ADP + H(+)</text>
        <dbReference type="Rhea" id="RHEA:17989"/>
        <dbReference type="Rhea" id="RHEA-COMP:9863"/>
        <dbReference type="Rhea" id="RHEA-COMP:11604"/>
        <dbReference type="ChEBI" id="CHEBI:15378"/>
        <dbReference type="ChEBI" id="CHEBI:29999"/>
        <dbReference type="ChEBI" id="CHEBI:30616"/>
        <dbReference type="ChEBI" id="CHEBI:83421"/>
        <dbReference type="ChEBI" id="CHEBI:456216"/>
        <dbReference type="EC" id="2.7.11.1"/>
    </reaction>
</comment>
<name>A0A835GQJ5_SPOEX</name>
<keyword evidence="11" id="KW-0067">ATP-binding</keyword>
<dbReference type="EMBL" id="JACKWZ010000031">
    <property type="protein sequence ID" value="KAF9420559.1"/>
    <property type="molecule type" value="Genomic_DNA"/>
</dbReference>
<dbReference type="EC" id="2.7.11.1" evidence="3"/>
<dbReference type="Gene3D" id="3.30.200.20">
    <property type="entry name" value="Phosphorylase Kinase, domain 1"/>
    <property type="match status" value="1"/>
</dbReference>
<dbReference type="GO" id="GO:0000408">
    <property type="term" value="C:EKC/KEOPS complex"/>
    <property type="evidence" value="ECO:0007669"/>
    <property type="project" value="UniProtKB-ARBA"/>
</dbReference>
<dbReference type="GO" id="GO:0005829">
    <property type="term" value="C:cytosol"/>
    <property type="evidence" value="ECO:0007669"/>
    <property type="project" value="TreeGrafter"/>
</dbReference>
<dbReference type="FunFam" id="3.30.200.20:FF:000201">
    <property type="entry name" value="TP53-regulating kinase isoform X1"/>
    <property type="match status" value="1"/>
</dbReference>
<keyword evidence="9" id="KW-0418">Kinase</keyword>
<evidence type="ECO:0000256" key="1">
    <source>
        <dbReference type="ARBA" id="ARBA00004123"/>
    </source>
</evidence>
<keyword evidence="10" id="KW-0378">Hydrolase</keyword>
<dbReference type="PROSITE" id="PS00109">
    <property type="entry name" value="PROTEIN_KINASE_TYR"/>
    <property type="match status" value="1"/>
</dbReference>
<feature type="domain" description="Protein kinase" evidence="20">
    <location>
        <begin position="5"/>
        <end position="234"/>
    </location>
</feature>
<evidence type="ECO:0000256" key="5">
    <source>
        <dbReference type="ARBA" id="ARBA00022553"/>
    </source>
</evidence>
<keyword evidence="4" id="KW-0723">Serine/threonine-protein kinase</keyword>
<dbReference type="AlphaFoldDB" id="A0A835GQJ5"/>
<dbReference type="InterPro" id="IPR022495">
    <property type="entry name" value="Bud32"/>
</dbReference>
<dbReference type="GO" id="GO:0004674">
    <property type="term" value="F:protein serine/threonine kinase activity"/>
    <property type="evidence" value="ECO:0007669"/>
    <property type="project" value="UniProtKB-KW"/>
</dbReference>
<reference evidence="21" key="1">
    <citation type="submission" date="2020-08" db="EMBL/GenBank/DDBJ databases">
        <title>Spodoptera exigua strain:BAW_Kor-Di-RS1 Genome sequencing and assembly.</title>
        <authorList>
            <person name="Kim J."/>
            <person name="Nam H.Y."/>
            <person name="Kwon M."/>
            <person name="Choi J.H."/>
            <person name="Cho S.R."/>
            <person name="Kim G.-H."/>
        </authorList>
    </citation>
    <scope>NUCLEOTIDE SEQUENCE</scope>
    <source>
        <strain evidence="21">BAW_Kor-Di-RS1</strain>
        <tissue evidence="21">Whole-body</tissue>
    </source>
</reference>
<dbReference type="PANTHER" id="PTHR12209">
    <property type="entry name" value="NON-SPECIFIC SERINE/THREONINE PROTEIN KINASE"/>
    <property type="match status" value="1"/>
</dbReference>
<dbReference type="GO" id="GO:0070525">
    <property type="term" value="P:tRNA threonylcarbamoyladenosine metabolic process"/>
    <property type="evidence" value="ECO:0007669"/>
    <property type="project" value="TreeGrafter"/>
</dbReference>
<evidence type="ECO:0000256" key="4">
    <source>
        <dbReference type="ARBA" id="ARBA00022527"/>
    </source>
</evidence>
<evidence type="ECO:0000256" key="9">
    <source>
        <dbReference type="ARBA" id="ARBA00022777"/>
    </source>
</evidence>
<evidence type="ECO:0000256" key="10">
    <source>
        <dbReference type="ARBA" id="ARBA00022801"/>
    </source>
</evidence>
<protein>
    <recommendedName>
        <fullName evidence="3">non-specific serine/threonine protein kinase</fullName>
        <ecNumber evidence="3">2.7.11.1</ecNumber>
    </recommendedName>
    <alternativeName>
        <fullName evidence="17">Nori-2</fullName>
    </alternativeName>
    <alternativeName>
        <fullName evidence="18">TP53-regulating kinase</fullName>
    </alternativeName>
    <alternativeName>
        <fullName evidence="19">p53-related protein kinase</fullName>
    </alternativeName>
</protein>
<evidence type="ECO:0000256" key="2">
    <source>
        <dbReference type="ARBA" id="ARBA00010630"/>
    </source>
</evidence>
<keyword evidence="8" id="KW-0547">Nucleotide-binding</keyword>
<dbReference type="SUPFAM" id="SSF56112">
    <property type="entry name" value="Protein kinase-like (PK-like)"/>
    <property type="match status" value="1"/>
</dbReference>
<proteinExistence type="inferred from homology"/>
<comment type="caution">
    <text evidence="21">The sequence shown here is derived from an EMBL/GenBank/DDBJ whole genome shotgun (WGS) entry which is preliminary data.</text>
</comment>
<dbReference type="FunFam" id="1.10.510.10:FF:000323">
    <property type="entry name" value="TP53-regulating kinase, putative"/>
    <property type="match status" value="1"/>
</dbReference>
<evidence type="ECO:0000256" key="8">
    <source>
        <dbReference type="ARBA" id="ARBA00022741"/>
    </source>
</evidence>
<keyword evidence="6" id="KW-0808">Transferase</keyword>
<dbReference type="InterPro" id="IPR008266">
    <property type="entry name" value="Tyr_kinase_AS"/>
</dbReference>
<accession>A0A835GQJ5</accession>
<evidence type="ECO:0000256" key="6">
    <source>
        <dbReference type="ARBA" id="ARBA00022679"/>
    </source>
</evidence>
<evidence type="ECO:0000256" key="15">
    <source>
        <dbReference type="ARBA" id="ARBA00056624"/>
    </source>
</evidence>
<evidence type="ECO:0000313" key="22">
    <source>
        <dbReference type="Proteomes" id="UP000648187"/>
    </source>
</evidence>
<evidence type="ECO:0000256" key="3">
    <source>
        <dbReference type="ARBA" id="ARBA00012513"/>
    </source>
</evidence>
<dbReference type="NCBIfam" id="TIGR03724">
    <property type="entry name" value="arch_bud32"/>
    <property type="match status" value="1"/>
</dbReference>
<comment type="subcellular location">
    <subcellularLocation>
        <location evidence="1">Nucleus</location>
    </subcellularLocation>
</comment>
<dbReference type="GO" id="GO:0008033">
    <property type="term" value="P:tRNA processing"/>
    <property type="evidence" value="ECO:0007669"/>
    <property type="project" value="UniProtKB-KW"/>
</dbReference>
<keyword evidence="7" id="KW-0819">tRNA processing</keyword>
<dbReference type="GO" id="GO:0016787">
    <property type="term" value="F:hydrolase activity"/>
    <property type="evidence" value="ECO:0007669"/>
    <property type="project" value="UniProtKB-KW"/>
</dbReference>
<keyword evidence="12" id="KW-0539">Nucleus</keyword>
<evidence type="ECO:0000256" key="19">
    <source>
        <dbReference type="ARBA" id="ARBA00081359"/>
    </source>
</evidence>
<dbReference type="PROSITE" id="PS50011">
    <property type="entry name" value="PROTEIN_KINASE_DOM"/>
    <property type="match status" value="1"/>
</dbReference>
<dbReference type="PANTHER" id="PTHR12209:SF0">
    <property type="entry name" value="EKC_KEOPS COMPLEX SUBUNIT TP53RK"/>
    <property type="match status" value="1"/>
</dbReference>
<evidence type="ECO:0000256" key="14">
    <source>
        <dbReference type="ARBA" id="ARBA00048679"/>
    </source>
</evidence>
<evidence type="ECO:0000256" key="18">
    <source>
        <dbReference type="ARBA" id="ARBA00080585"/>
    </source>
</evidence>
<dbReference type="Pfam" id="PF06293">
    <property type="entry name" value="Kdo"/>
    <property type="match status" value="1"/>
</dbReference>
<keyword evidence="22" id="KW-1185">Reference proteome</keyword>
<comment type="subunit">
    <text evidence="16">Component of the EKC/KEOPS complex composed of at least GON7, TP53RK, TPRKB, OSGEP and LAGE3; the whole complex dimerizes.</text>
</comment>
<keyword evidence="5" id="KW-0597">Phosphoprotein</keyword>
<comment type="similarity">
    <text evidence="2">Belongs to the protein kinase superfamily. BUD32 family.</text>
</comment>
<evidence type="ECO:0000256" key="7">
    <source>
        <dbReference type="ARBA" id="ARBA00022694"/>
    </source>
</evidence>
<dbReference type="InterPro" id="IPR000719">
    <property type="entry name" value="Prot_kinase_dom"/>
</dbReference>
<sequence>MEEGLKNLKILKQGAEAKLYICNYLGKPTLIKERFKKKYRHPDLDEHITKDRIKNEARSIVRCKAFGVRTPALYLVDFHRSRIYMEHLEKSITVKDFIIKHVTDDKKAKLDTVTEMIGQNVRKLHENNIIHGDLTTSNMLLIPKSGNEEDDWLHGDLDLVMIDFGLSYIGASPEDKGVDLYVLERAIISTHNDYPDLFKAILEAYKKQSKKKIEETLSKFEEVRARGRKRTMVG</sequence>
<evidence type="ECO:0000313" key="21">
    <source>
        <dbReference type="EMBL" id="KAF9420559.1"/>
    </source>
</evidence>
<dbReference type="Gene3D" id="1.10.510.10">
    <property type="entry name" value="Transferase(Phosphotransferase) domain 1"/>
    <property type="match status" value="1"/>
</dbReference>
<evidence type="ECO:0000256" key="16">
    <source>
        <dbReference type="ARBA" id="ARBA00062157"/>
    </source>
</evidence>
<evidence type="ECO:0000259" key="20">
    <source>
        <dbReference type="PROSITE" id="PS50011"/>
    </source>
</evidence>
<evidence type="ECO:0000256" key="17">
    <source>
        <dbReference type="ARBA" id="ARBA00079584"/>
    </source>
</evidence>
<evidence type="ECO:0000256" key="12">
    <source>
        <dbReference type="ARBA" id="ARBA00023242"/>
    </source>
</evidence>
<dbReference type="Proteomes" id="UP000648187">
    <property type="component" value="Unassembled WGS sequence"/>
</dbReference>